<dbReference type="AlphaFoldDB" id="A0A8H2XAZ7"/>
<evidence type="ECO:0000313" key="2">
    <source>
        <dbReference type="Proteomes" id="UP000663846"/>
    </source>
</evidence>
<evidence type="ECO:0000313" key="1">
    <source>
        <dbReference type="EMBL" id="CAE6422358.1"/>
    </source>
</evidence>
<dbReference type="Proteomes" id="UP000663846">
    <property type="component" value="Unassembled WGS sequence"/>
</dbReference>
<sequence>MNVLHRLLNNLFPRIPITLSPDIPPVDLPEDILRLIVQCYVESVLSKVNTIRELRKGRKAYWTAIAPLARTSTGLRKIVIAIWQTKWAICCSKTCSYHVQCHGGRLPPGVRILTIDDDWNPENLNLDLPVLKKLEHLSVDYHKLLSYNRSLRQLQVLPGVRSLPFSLRRLEILHFHGPIENFLPLVKSCCPRLVELRLVLCTMFNNPGCVWWRVNSHAHYLKGHRRDIVLEDTAILANHLDGLQLQHFHINYYFIDSVSVFEHRLNHKQYHPRGHHDYTDPLYGMRVHSPLHLAAQASDDAPPIDPSIPRLADKKLWAVSCPQCRRELEAPIQSAERLAASLLSARYTSLKTISFGDFLSQGRTEPSEWMVMRECMGERLAVWTQRPGAGQSWQRLEFEGRDQGSQWNLLE</sequence>
<accession>A0A8H2XAZ7</accession>
<proteinExistence type="predicted"/>
<reference evidence="1" key="1">
    <citation type="submission" date="2021-01" db="EMBL/GenBank/DDBJ databases">
        <authorList>
            <person name="Kaushik A."/>
        </authorList>
    </citation>
    <scope>NUCLEOTIDE SEQUENCE</scope>
    <source>
        <strain evidence="1">AG1-1C</strain>
    </source>
</reference>
<protein>
    <submittedName>
        <fullName evidence="1">Uncharacterized protein</fullName>
    </submittedName>
</protein>
<comment type="caution">
    <text evidence="1">The sequence shown here is derived from an EMBL/GenBank/DDBJ whole genome shotgun (WGS) entry which is preliminary data.</text>
</comment>
<gene>
    <name evidence="1" type="ORF">RDB_LOCUS90173</name>
</gene>
<organism evidence="1 2">
    <name type="scientific">Rhizoctonia solani</name>
    <dbReference type="NCBI Taxonomy" id="456999"/>
    <lineage>
        <taxon>Eukaryota</taxon>
        <taxon>Fungi</taxon>
        <taxon>Dikarya</taxon>
        <taxon>Basidiomycota</taxon>
        <taxon>Agaricomycotina</taxon>
        <taxon>Agaricomycetes</taxon>
        <taxon>Cantharellales</taxon>
        <taxon>Ceratobasidiaceae</taxon>
        <taxon>Rhizoctonia</taxon>
    </lineage>
</organism>
<name>A0A8H2XAZ7_9AGAM</name>
<dbReference type="EMBL" id="CAJMWS010000322">
    <property type="protein sequence ID" value="CAE6422358.1"/>
    <property type="molecule type" value="Genomic_DNA"/>
</dbReference>